<dbReference type="KEGG" id="acoa:RB602_05735"/>
<proteinExistence type="predicted"/>
<keyword evidence="4" id="KW-1185">Reference proteome</keyword>
<evidence type="ECO:0008006" key="5">
    <source>
        <dbReference type="Google" id="ProtNLM"/>
    </source>
</evidence>
<protein>
    <recommendedName>
        <fullName evidence="5">MarR family transcriptional regulator</fullName>
    </recommendedName>
</protein>
<reference evidence="3 4" key="1">
    <citation type="submission" date="2023-10" db="EMBL/GenBank/DDBJ databases">
        <title>Complete genome sequence of a Sphingomonadaceae bacterium.</title>
        <authorList>
            <person name="Yan C."/>
        </authorList>
    </citation>
    <scope>NUCLEOTIDE SEQUENCE [LARGE SCALE GENOMIC DNA]</scope>
    <source>
        <strain evidence="3 4">SCSIO 66989</strain>
    </source>
</reference>
<dbReference type="RefSeq" id="WP_317083759.1">
    <property type="nucleotide sequence ID" value="NZ_CP136594.1"/>
</dbReference>
<feature type="region of interest" description="Disordered" evidence="2">
    <location>
        <begin position="174"/>
        <end position="206"/>
    </location>
</feature>
<organism evidence="3 4">
    <name type="scientific">Alterisphingorhabdus coralli</name>
    <dbReference type="NCBI Taxonomy" id="3071408"/>
    <lineage>
        <taxon>Bacteria</taxon>
        <taxon>Pseudomonadati</taxon>
        <taxon>Pseudomonadota</taxon>
        <taxon>Alphaproteobacteria</taxon>
        <taxon>Sphingomonadales</taxon>
        <taxon>Sphingomonadaceae</taxon>
        <taxon>Alterisphingorhabdus (ex Yan et al. 2024)</taxon>
    </lineage>
</organism>
<dbReference type="SUPFAM" id="SSF46785">
    <property type="entry name" value="Winged helix' DNA-binding domain"/>
    <property type="match status" value="1"/>
</dbReference>
<name>A0AA97F929_9SPHN</name>
<dbReference type="InterPro" id="IPR036388">
    <property type="entry name" value="WH-like_DNA-bd_sf"/>
</dbReference>
<dbReference type="Proteomes" id="UP001302429">
    <property type="component" value="Chromosome"/>
</dbReference>
<evidence type="ECO:0000313" key="4">
    <source>
        <dbReference type="Proteomes" id="UP001302429"/>
    </source>
</evidence>
<sequence>MTSTRGTWRGFPKSPTISVLLLGDDSALVDTISADIESVFETTAKHAILTESLESELADDSDLIFLQCDRQVVAGQAFLAALAQRPVTARPAVIIQCSLETLDDLFLLAEKLEADILIGPDSAERIVSLTSFARRTGLREGNDDTAQNLRELNEKIADFAKKIERFGQALDNKVLTDSAPPKPAQRGMTGRSAVRPDNDAFDPVDPKSVSARKVRQLIAQRRMRDRFFDGALFADPAWDILLDLYAAHLEEVSISVSSLCIAAAVPPTTALRWVSLMTRHGILERKPDDEDKRRVYIVLSQQALTAISGYFAQMRGDEDYLDAGFLPGL</sequence>
<evidence type="ECO:0000313" key="3">
    <source>
        <dbReference type="EMBL" id="WOE76213.1"/>
    </source>
</evidence>
<feature type="coiled-coil region" evidence="1">
    <location>
        <begin position="142"/>
        <end position="169"/>
    </location>
</feature>
<dbReference type="Gene3D" id="1.10.10.10">
    <property type="entry name" value="Winged helix-like DNA-binding domain superfamily/Winged helix DNA-binding domain"/>
    <property type="match status" value="1"/>
</dbReference>
<accession>A0AA97F929</accession>
<gene>
    <name evidence="3" type="ORF">RB602_05735</name>
</gene>
<keyword evidence="1" id="KW-0175">Coiled coil</keyword>
<dbReference type="InterPro" id="IPR036390">
    <property type="entry name" value="WH_DNA-bd_sf"/>
</dbReference>
<evidence type="ECO:0000256" key="2">
    <source>
        <dbReference type="SAM" id="MobiDB-lite"/>
    </source>
</evidence>
<dbReference type="EMBL" id="CP136594">
    <property type="protein sequence ID" value="WOE76213.1"/>
    <property type="molecule type" value="Genomic_DNA"/>
</dbReference>
<dbReference type="AlphaFoldDB" id="A0AA97F929"/>
<evidence type="ECO:0000256" key="1">
    <source>
        <dbReference type="SAM" id="Coils"/>
    </source>
</evidence>